<proteinExistence type="predicted"/>
<protein>
    <submittedName>
        <fullName evidence="1">Uncharacterized protein</fullName>
    </submittedName>
</protein>
<name>A0ACB9JGB9_9ASTR</name>
<keyword evidence="2" id="KW-1185">Reference proteome</keyword>
<reference evidence="1 2" key="2">
    <citation type="journal article" date="2022" name="Mol. Ecol. Resour.">
        <title>The genomes of chicory, endive, great burdock and yacon provide insights into Asteraceae paleo-polyploidization history and plant inulin production.</title>
        <authorList>
            <person name="Fan W."/>
            <person name="Wang S."/>
            <person name="Wang H."/>
            <person name="Wang A."/>
            <person name="Jiang F."/>
            <person name="Liu H."/>
            <person name="Zhao H."/>
            <person name="Xu D."/>
            <person name="Zhang Y."/>
        </authorList>
    </citation>
    <scope>NUCLEOTIDE SEQUENCE [LARGE SCALE GENOMIC DNA]</scope>
    <source>
        <strain evidence="2">cv. Yunnan</strain>
        <tissue evidence="1">Leaves</tissue>
    </source>
</reference>
<gene>
    <name evidence="1" type="ORF">L1987_12518</name>
</gene>
<dbReference type="EMBL" id="CM042021">
    <property type="protein sequence ID" value="KAI3818703.1"/>
    <property type="molecule type" value="Genomic_DNA"/>
</dbReference>
<dbReference type="Proteomes" id="UP001056120">
    <property type="component" value="Linkage Group LG04"/>
</dbReference>
<organism evidence="1 2">
    <name type="scientific">Smallanthus sonchifolius</name>
    <dbReference type="NCBI Taxonomy" id="185202"/>
    <lineage>
        <taxon>Eukaryota</taxon>
        <taxon>Viridiplantae</taxon>
        <taxon>Streptophyta</taxon>
        <taxon>Embryophyta</taxon>
        <taxon>Tracheophyta</taxon>
        <taxon>Spermatophyta</taxon>
        <taxon>Magnoliopsida</taxon>
        <taxon>eudicotyledons</taxon>
        <taxon>Gunneridae</taxon>
        <taxon>Pentapetalae</taxon>
        <taxon>asterids</taxon>
        <taxon>campanulids</taxon>
        <taxon>Asterales</taxon>
        <taxon>Asteraceae</taxon>
        <taxon>Asteroideae</taxon>
        <taxon>Heliantheae alliance</taxon>
        <taxon>Millerieae</taxon>
        <taxon>Smallanthus</taxon>
    </lineage>
</organism>
<sequence length="95" mass="10736">MDVCFYVTVVVDTEVATKQLKALPYDTPGQTFVVFEKPEGAPAVGRFSNMWKFIVNEVPNLYKNKMQASAELLTDAETEYAVNVMELIVLQFHLC</sequence>
<reference evidence="2" key="1">
    <citation type="journal article" date="2022" name="Mol. Ecol. Resour.">
        <title>The genomes of chicory, endive, great burdock and yacon provide insights into Asteraceae palaeo-polyploidization history and plant inulin production.</title>
        <authorList>
            <person name="Fan W."/>
            <person name="Wang S."/>
            <person name="Wang H."/>
            <person name="Wang A."/>
            <person name="Jiang F."/>
            <person name="Liu H."/>
            <person name="Zhao H."/>
            <person name="Xu D."/>
            <person name="Zhang Y."/>
        </authorList>
    </citation>
    <scope>NUCLEOTIDE SEQUENCE [LARGE SCALE GENOMIC DNA]</scope>
    <source>
        <strain evidence="2">cv. Yunnan</strain>
    </source>
</reference>
<comment type="caution">
    <text evidence="1">The sequence shown here is derived from an EMBL/GenBank/DDBJ whole genome shotgun (WGS) entry which is preliminary data.</text>
</comment>
<evidence type="ECO:0000313" key="1">
    <source>
        <dbReference type="EMBL" id="KAI3818703.1"/>
    </source>
</evidence>
<evidence type="ECO:0000313" key="2">
    <source>
        <dbReference type="Proteomes" id="UP001056120"/>
    </source>
</evidence>
<accession>A0ACB9JGB9</accession>